<proteinExistence type="predicted"/>
<keyword evidence="9" id="KW-1185">Reference proteome</keyword>
<comment type="caution">
    <text evidence="8">The sequence shown here is derived from an EMBL/GenBank/DDBJ whole genome shotgun (WGS) entry which is preliminary data.</text>
</comment>
<evidence type="ECO:0000313" key="9">
    <source>
        <dbReference type="Proteomes" id="UP000317650"/>
    </source>
</evidence>
<dbReference type="GO" id="GO:0016763">
    <property type="term" value="F:pentosyltransferase activity"/>
    <property type="evidence" value="ECO:0007669"/>
    <property type="project" value="UniProtKB-ARBA"/>
</dbReference>
<feature type="transmembrane region" description="Helical" evidence="6">
    <location>
        <begin position="27"/>
        <end position="46"/>
    </location>
</feature>
<evidence type="ECO:0000256" key="6">
    <source>
        <dbReference type="SAM" id="Phobius"/>
    </source>
</evidence>
<dbReference type="InterPro" id="IPR049625">
    <property type="entry name" value="Glyco_transf_61_cat"/>
</dbReference>
<dbReference type="InterPro" id="IPR007657">
    <property type="entry name" value="Glycosyltransferase_61"/>
</dbReference>
<evidence type="ECO:0000313" key="8">
    <source>
        <dbReference type="EMBL" id="THU66891.1"/>
    </source>
</evidence>
<evidence type="ECO:0000256" key="5">
    <source>
        <dbReference type="ARBA" id="ARBA00023180"/>
    </source>
</evidence>
<dbReference type="PANTHER" id="PTHR20961:SF124">
    <property type="entry name" value="GLYCOSYLTRANSFERASE"/>
    <property type="match status" value="1"/>
</dbReference>
<keyword evidence="5" id="KW-0325">Glycoprotein</keyword>
<evidence type="ECO:0000256" key="3">
    <source>
        <dbReference type="ARBA" id="ARBA00022676"/>
    </source>
</evidence>
<keyword evidence="6" id="KW-1133">Transmembrane helix</keyword>
<evidence type="ECO:0000256" key="2">
    <source>
        <dbReference type="ARBA" id="ARBA00004881"/>
    </source>
</evidence>
<dbReference type="PANTHER" id="PTHR20961">
    <property type="entry name" value="GLYCOSYLTRANSFERASE"/>
    <property type="match status" value="1"/>
</dbReference>
<name>A0A4S8JX77_MUSBA</name>
<keyword evidence="6" id="KW-0812">Transmembrane</keyword>
<dbReference type="Pfam" id="PF04577">
    <property type="entry name" value="Glyco_transf_61"/>
    <property type="match status" value="1"/>
</dbReference>
<organism evidence="8 9">
    <name type="scientific">Musa balbisiana</name>
    <name type="common">Banana</name>
    <dbReference type="NCBI Taxonomy" id="52838"/>
    <lineage>
        <taxon>Eukaryota</taxon>
        <taxon>Viridiplantae</taxon>
        <taxon>Streptophyta</taxon>
        <taxon>Embryophyta</taxon>
        <taxon>Tracheophyta</taxon>
        <taxon>Spermatophyta</taxon>
        <taxon>Magnoliopsida</taxon>
        <taxon>Liliopsida</taxon>
        <taxon>Zingiberales</taxon>
        <taxon>Musaceae</taxon>
        <taxon>Musa</taxon>
    </lineage>
</organism>
<dbReference type="Proteomes" id="UP000317650">
    <property type="component" value="Chromosome 5"/>
</dbReference>
<protein>
    <recommendedName>
        <fullName evidence="7">Glycosyltransferase 61 catalytic domain-containing protein</fullName>
    </recommendedName>
</protein>
<feature type="domain" description="Glycosyltransferase 61 catalytic" evidence="7">
    <location>
        <begin position="269"/>
        <end position="370"/>
    </location>
</feature>
<keyword evidence="4" id="KW-0808">Transferase</keyword>
<sequence length="471" mass="52767">MTNNHRNQYLHPNSASARRTEPRPLQCLFLVSLICCNLLLASRFFFGFSSYINFHAAPEVETDTVLNLNSYTHGPCSSLHSNAICCDRTDYHSDICFVRGDVRTHSSSSSIFLHLPGACNNDSVALQEESISPYTRKWDAAIKSRIPELHLRTTSGADASLPCQVRHDVPALVFFAGGYTGNVFHDFNDGIVPLHITSHHLRRRVALVVLQYRDWWSSKYKEILAQLSDYPLIDFSNDTRTHCFPGAIVGLRYQGMLSIDASRSSENSSIRDLLHMLQDAYKPKTEVGGNPPTPNSPKLVVVSRSGTRTMENEAQVVKVGEQIGFQVEVLRPAETMPLRRMYNMLSSCDVMMGVHGAALTHFLFMRPGALFIQIVPLGVEKVARICYGEPAVAMGLRYVEYKVLPTESSLYYKYGGGDPVVKDPESFLKGRGWEVTKNVYLGGQNVSLNVDRLHEVLLRAFKYAVSERGKR</sequence>
<comment type="pathway">
    <text evidence="2">Glycan metabolism.</text>
</comment>
<dbReference type="AlphaFoldDB" id="A0A4S8JX77"/>
<keyword evidence="6" id="KW-0472">Membrane</keyword>
<evidence type="ECO:0000259" key="7">
    <source>
        <dbReference type="Pfam" id="PF04577"/>
    </source>
</evidence>
<accession>A0A4S8JX77</accession>
<dbReference type="GO" id="GO:0000139">
    <property type="term" value="C:Golgi membrane"/>
    <property type="evidence" value="ECO:0007669"/>
    <property type="project" value="UniProtKB-SubCell"/>
</dbReference>
<gene>
    <name evidence="8" type="ORF">C4D60_Mb05t18960</name>
</gene>
<dbReference type="STRING" id="52838.A0A4S8JX77"/>
<evidence type="ECO:0000256" key="1">
    <source>
        <dbReference type="ARBA" id="ARBA00004323"/>
    </source>
</evidence>
<evidence type="ECO:0000256" key="4">
    <source>
        <dbReference type="ARBA" id="ARBA00022679"/>
    </source>
</evidence>
<keyword evidence="3" id="KW-0328">Glycosyltransferase</keyword>
<dbReference type="EMBL" id="PYDT01000003">
    <property type="protein sequence ID" value="THU66891.1"/>
    <property type="molecule type" value="Genomic_DNA"/>
</dbReference>
<reference evidence="8 9" key="1">
    <citation type="journal article" date="2019" name="Nat. Plants">
        <title>Genome sequencing of Musa balbisiana reveals subgenome evolution and function divergence in polyploid bananas.</title>
        <authorList>
            <person name="Yao X."/>
        </authorList>
    </citation>
    <scope>NUCLEOTIDE SEQUENCE [LARGE SCALE GENOMIC DNA]</scope>
    <source>
        <strain evidence="9">cv. DH-PKW</strain>
        <tissue evidence="8">Leaves</tissue>
    </source>
</reference>
<comment type="subcellular location">
    <subcellularLocation>
        <location evidence="1">Golgi apparatus membrane</location>
        <topology evidence="1">Single-pass type II membrane protein</topology>
    </subcellularLocation>
</comment>